<dbReference type="OrthoDB" id="5975801at2"/>
<dbReference type="AlphaFoldDB" id="A0A5C5U1Q0"/>
<keyword evidence="1" id="KW-0732">Signal</keyword>
<proteinExistence type="predicted"/>
<dbReference type="Proteomes" id="UP000315949">
    <property type="component" value="Unassembled WGS sequence"/>
</dbReference>
<name>A0A5C5U1Q0_9GAMM</name>
<feature type="chain" id="PRO_5023064791" evidence="1">
    <location>
        <begin position="25"/>
        <end position="151"/>
    </location>
</feature>
<feature type="signal peptide" evidence="1">
    <location>
        <begin position="1"/>
        <end position="24"/>
    </location>
</feature>
<organism evidence="2 3">
    <name type="scientific">Luteimonas wenzhouensis</name>
    <dbReference type="NCBI Taxonomy" id="2599615"/>
    <lineage>
        <taxon>Bacteria</taxon>
        <taxon>Pseudomonadati</taxon>
        <taxon>Pseudomonadota</taxon>
        <taxon>Gammaproteobacteria</taxon>
        <taxon>Lysobacterales</taxon>
        <taxon>Lysobacteraceae</taxon>
        <taxon>Luteimonas</taxon>
    </lineage>
</organism>
<protein>
    <submittedName>
        <fullName evidence="2">Uncharacterized protein</fullName>
    </submittedName>
</protein>
<dbReference type="EMBL" id="VOHE01000003">
    <property type="protein sequence ID" value="TWT19638.1"/>
    <property type="molecule type" value="Genomic_DNA"/>
</dbReference>
<evidence type="ECO:0000256" key="1">
    <source>
        <dbReference type="SAM" id="SignalP"/>
    </source>
</evidence>
<reference evidence="2 3" key="1">
    <citation type="submission" date="2019-07" db="EMBL/GenBank/DDBJ databases">
        <title>Luteimonas sp. YD-1 nov., isolated from acidic soil.</title>
        <authorList>
            <person name="Zhou J."/>
        </authorList>
    </citation>
    <scope>NUCLEOTIDE SEQUENCE [LARGE SCALE GENOMIC DNA]</scope>
    <source>
        <strain evidence="2 3">YD-1</strain>
    </source>
</reference>
<keyword evidence="3" id="KW-1185">Reference proteome</keyword>
<evidence type="ECO:0000313" key="2">
    <source>
        <dbReference type="EMBL" id="TWT19638.1"/>
    </source>
</evidence>
<dbReference type="RefSeq" id="WP_146312223.1">
    <property type="nucleotide sequence ID" value="NZ_VOHE01000003.1"/>
</dbReference>
<evidence type="ECO:0000313" key="3">
    <source>
        <dbReference type="Proteomes" id="UP000315949"/>
    </source>
</evidence>
<gene>
    <name evidence="2" type="ORF">FQY79_07275</name>
</gene>
<comment type="caution">
    <text evidence="2">The sequence shown here is derived from an EMBL/GenBank/DDBJ whole genome shotgun (WGS) entry which is preliminary data.</text>
</comment>
<sequence length="151" mass="15552">MNVPRPSAVLLAVAVAIAAPAAQAREGAGASECERNFTVEGSFLSGRTYATEALVQGATYPDALHRVRDKLVEQGLDVIAAQEKNGYIRANNAVRGAEGGSANAPLRGYVTPVDGNSVNVSLQLTIHGGQSARKKTVMQYLCDAVAAAAAG</sequence>
<accession>A0A5C5U1Q0</accession>